<dbReference type="RefSeq" id="WP_269608494.1">
    <property type="nucleotide sequence ID" value="NZ_JAPWIJ010000017.1"/>
</dbReference>
<dbReference type="PANTHER" id="PTHR42749:SF1">
    <property type="entry name" value="CELL SHAPE-DETERMINING PROTEIN MREB"/>
    <property type="match status" value="1"/>
</dbReference>
<organism evidence="2 3">
    <name type="scientific">Rhodococcus ruber</name>
    <dbReference type="NCBI Taxonomy" id="1830"/>
    <lineage>
        <taxon>Bacteria</taxon>
        <taxon>Bacillati</taxon>
        <taxon>Actinomycetota</taxon>
        <taxon>Actinomycetes</taxon>
        <taxon>Mycobacteriales</taxon>
        <taxon>Nocardiaceae</taxon>
        <taxon>Rhodococcus</taxon>
    </lineage>
</organism>
<dbReference type="SUPFAM" id="SSF53067">
    <property type="entry name" value="Actin-like ATPase domain"/>
    <property type="match status" value="1"/>
</dbReference>
<reference evidence="2" key="1">
    <citation type="submission" date="2022-12" db="EMBL/GenBank/DDBJ databases">
        <authorList>
            <person name="Krivoruchko A.V."/>
            <person name="Elkin A."/>
        </authorList>
    </citation>
    <scope>NUCLEOTIDE SEQUENCE</scope>
    <source>
        <strain evidence="2">IEGM 1391</strain>
    </source>
</reference>
<dbReference type="PANTHER" id="PTHR42749">
    <property type="entry name" value="CELL SHAPE-DETERMINING PROTEIN MREB"/>
    <property type="match status" value="1"/>
</dbReference>
<keyword evidence="3" id="KW-1185">Reference proteome</keyword>
<dbReference type="Pfam" id="PF23717">
    <property type="entry name" value="DUF7159"/>
    <property type="match status" value="1"/>
</dbReference>
<dbReference type="InterPro" id="IPR043129">
    <property type="entry name" value="ATPase_NBD"/>
</dbReference>
<gene>
    <name evidence="2" type="ORF">O4220_26300</name>
</gene>
<accession>A0ABT4MN01</accession>
<dbReference type="InterPro" id="IPR055583">
    <property type="entry name" value="DUF7159"/>
</dbReference>
<proteinExistence type="predicted"/>
<feature type="domain" description="DUF7159" evidence="1">
    <location>
        <begin position="232"/>
        <end position="287"/>
    </location>
</feature>
<evidence type="ECO:0000313" key="2">
    <source>
        <dbReference type="EMBL" id="MCZ4522049.1"/>
    </source>
</evidence>
<evidence type="ECO:0000313" key="3">
    <source>
        <dbReference type="Proteomes" id="UP001081071"/>
    </source>
</evidence>
<dbReference type="Proteomes" id="UP001081071">
    <property type="component" value="Unassembled WGS sequence"/>
</dbReference>
<protein>
    <recommendedName>
        <fullName evidence="1">DUF7159 domain-containing protein</fullName>
    </recommendedName>
</protein>
<dbReference type="EMBL" id="JAPWIJ010000017">
    <property type="protein sequence ID" value="MCZ4522049.1"/>
    <property type="molecule type" value="Genomic_DNA"/>
</dbReference>
<name>A0ABT4MN01_9NOCA</name>
<dbReference type="Gene3D" id="3.90.640.10">
    <property type="entry name" value="Actin, Chain A, domain 4"/>
    <property type="match status" value="1"/>
</dbReference>
<dbReference type="Gene3D" id="3.30.420.40">
    <property type="match status" value="2"/>
</dbReference>
<comment type="caution">
    <text evidence="2">The sequence shown here is derived from an EMBL/GenBank/DDBJ whole genome shotgun (WGS) entry which is preliminary data.</text>
</comment>
<evidence type="ECO:0000259" key="1">
    <source>
        <dbReference type="Pfam" id="PF23717"/>
    </source>
</evidence>
<sequence>MTVRRVQSRSAEGRGGVLVLGVGAGAHGARAILTYLDSPHRTPIVSRTVLRAPGQSLATTIATGVDAIHSIAATMSLPVQFSAIAYRVATDPGSVATRGTARTASLVPETAAQVRYLRFIGLVPNHGVTALCDIGSTGTTVTVVDLASSRTLMTRRTATFCGDDLDHSVRRLLSANGVRVGIDASRSIKEQLSADSVVSTADPSGTARHVLTRRDFDDLIAGPVRYAGMLVEQTIQLSGARPQSIVVLGGGANVTSIARSLELRTGLPTLVPSMPELVSARGAALLSPDR</sequence>